<dbReference type="AlphaFoldDB" id="J7TMW8"/>
<sequence>MNRTCKMLHYLEEVNSMSKTVVRKNESLDDALRRFKRSVTKAGTLQEARKREHYEKPSVKRKRKSEAARKRKKF</sequence>
<evidence type="ECO:0000256" key="7">
    <source>
        <dbReference type="SAM" id="MobiDB-lite"/>
    </source>
</evidence>
<dbReference type="Gene3D" id="1.20.5.1150">
    <property type="entry name" value="Ribosomal protein S8"/>
    <property type="match status" value="1"/>
</dbReference>
<evidence type="ECO:0000256" key="5">
    <source>
        <dbReference type="HAMAP-Rule" id="MF_00358"/>
    </source>
</evidence>
<dbReference type="PROSITE" id="PS01181">
    <property type="entry name" value="RIBOSOMAL_S21"/>
    <property type="match status" value="1"/>
</dbReference>
<dbReference type="NCBIfam" id="TIGR00030">
    <property type="entry name" value="S21p"/>
    <property type="match status" value="1"/>
</dbReference>
<accession>J7TMW8</accession>
<feature type="compositionally biased region" description="Basic and acidic residues" evidence="7">
    <location>
        <begin position="47"/>
        <end position="58"/>
    </location>
</feature>
<protein>
    <recommendedName>
        <fullName evidence="4 5">Small ribosomal subunit protein bS21</fullName>
    </recommendedName>
</protein>
<evidence type="ECO:0000313" key="8">
    <source>
        <dbReference type="EMBL" id="EJO15459.1"/>
    </source>
</evidence>
<reference evidence="8 9" key="1">
    <citation type="journal article" date="2012" name="J. Bacteriol.">
        <title>Genome Sequence of the Lantibiotic Bacteriocin Producer Streptococcus salivarius Strain K12.</title>
        <authorList>
            <person name="Barretto C."/>
            <person name="Alvarez-Martin P."/>
            <person name="Foata F."/>
            <person name="Renault P."/>
            <person name="Berger B."/>
        </authorList>
    </citation>
    <scope>NUCLEOTIDE SEQUENCE [LARGE SCALE GENOMIC DNA]</scope>
    <source>
        <strain evidence="8 9">K12</strain>
    </source>
</reference>
<evidence type="ECO:0000256" key="6">
    <source>
        <dbReference type="RuleBase" id="RU000667"/>
    </source>
</evidence>
<dbReference type="Proteomes" id="UP000006983">
    <property type="component" value="Unassembled WGS sequence"/>
</dbReference>
<evidence type="ECO:0000256" key="2">
    <source>
        <dbReference type="ARBA" id="ARBA00022980"/>
    </source>
</evidence>
<dbReference type="HAMAP" id="MF_00358">
    <property type="entry name" value="Ribosomal_bS21"/>
    <property type="match status" value="1"/>
</dbReference>
<comment type="similarity">
    <text evidence="1 5 6">Belongs to the bacterial ribosomal protein bS21 family.</text>
</comment>
<gene>
    <name evidence="5" type="primary">rpsU</name>
    <name evidence="8" type="ORF">RSSL_00464</name>
</gene>
<proteinExistence type="inferred from homology"/>
<dbReference type="PRINTS" id="PR00976">
    <property type="entry name" value="RIBOSOMALS21"/>
</dbReference>
<name>J7TMW8_STRSL</name>
<feature type="region of interest" description="Disordered" evidence="7">
    <location>
        <begin position="41"/>
        <end position="74"/>
    </location>
</feature>
<evidence type="ECO:0000313" key="9">
    <source>
        <dbReference type="Proteomes" id="UP000006983"/>
    </source>
</evidence>
<dbReference type="PANTHER" id="PTHR21109:SF22">
    <property type="entry name" value="SMALL RIBOSOMAL SUBUNIT PROTEIN BS21"/>
    <property type="match status" value="1"/>
</dbReference>
<dbReference type="GO" id="GO:0006412">
    <property type="term" value="P:translation"/>
    <property type="evidence" value="ECO:0007669"/>
    <property type="project" value="UniProtKB-UniRule"/>
</dbReference>
<dbReference type="EMBL" id="ALIF01000006">
    <property type="protein sequence ID" value="EJO15459.1"/>
    <property type="molecule type" value="Genomic_DNA"/>
</dbReference>
<dbReference type="GO" id="GO:1990904">
    <property type="term" value="C:ribonucleoprotein complex"/>
    <property type="evidence" value="ECO:0007669"/>
    <property type="project" value="UniProtKB-KW"/>
</dbReference>
<dbReference type="InterPro" id="IPR001911">
    <property type="entry name" value="Ribosomal_bS21"/>
</dbReference>
<dbReference type="PATRIC" id="fig|1200793.3.peg.1450"/>
<evidence type="ECO:0000256" key="1">
    <source>
        <dbReference type="ARBA" id="ARBA00006640"/>
    </source>
</evidence>
<dbReference type="Pfam" id="PF01165">
    <property type="entry name" value="Ribosomal_S21"/>
    <property type="match status" value="1"/>
</dbReference>
<keyword evidence="2 5" id="KW-0689">Ribosomal protein</keyword>
<dbReference type="PANTHER" id="PTHR21109">
    <property type="entry name" value="MITOCHONDRIAL 28S RIBOSOMAL PROTEIN S21"/>
    <property type="match status" value="1"/>
</dbReference>
<evidence type="ECO:0000256" key="3">
    <source>
        <dbReference type="ARBA" id="ARBA00023274"/>
    </source>
</evidence>
<feature type="compositionally biased region" description="Basic residues" evidence="7">
    <location>
        <begin position="59"/>
        <end position="74"/>
    </location>
</feature>
<keyword evidence="3 5" id="KW-0687">Ribonucleoprotein</keyword>
<organism evidence="8 9">
    <name type="scientific">Streptococcus salivarius K12</name>
    <dbReference type="NCBI Taxonomy" id="1200793"/>
    <lineage>
        <taxon>Bacteria</taxon>
        <taxon>Bacillati</taxon>
        <taxon>Bacillota</taxon>
        <taxon>Bacilli</taxon>
        <taxon>Lactobacillales</taxon>
        <taxon>Streptococcaceae</taxon>
        <taxon>Streptococcus</taxon>
    </lineage>
</organism>
<dbReference type="GO" id="GO:0003735">
    <property type="term" value="F:structural constituent of ribosome"/>
    <property type="evidence" value="ECO:0007669"/>
    <property type="project" value="InterPro"/>
</dbReference>
<evidence type="ECO:0000256" key="4">
    <source>
        <dbReference type="ARBA" id="ARBA00035135"/>
    </source>
</evidence>
<comment type="caution">
    <text evidence="8">The sequence shown here is derived from an EMBL/GenBank/DDBJ whole genome shotgun (WGS) entry which is preliminary data.</text>
</comment>
<keyword evidence="9" id="KW-1185">Reference proteome</keyword>
<dbReference type="InterPro" id="IPR038380">
    <property type="entry name" value="Ribosomal_bS21_sf"/>
</dbReference>
<dbReference type="InterPro" id="IPR018278">
    <property type="entry name" value="Ribosomal_bS21_CS"/>
</dbReference>
<dbReference type="GO" id="GO:0005840">
    <property type="term" value="C:ribosome"/>
    <property type="evidence" value="ECO:0007669"/>
    <property type="project" value="UniProtKB-KW"/>
</dbReference>